<dbReference type="EMBL" id="JACHMY010000001">
    <property type="protein sequence ID" value="MBB5837272.1"/>
    <property type="molecule type" value="Genomic_DNA"/>
</dbReference>
<evidence type="ECO:0000313" key="2">
    <source>
        <dbReference type="Proteomes" id="UP000549971"/>
    </source>
</evidence>
<keyword evidence="2" id="KW-1185">Reference proteome</keyword>
<dbReference type="Proteomes" id="UP000549971">
    <property type="component" value="Unassembled WGS sequence"/>
</dbReference>
<organism evidence="1 2">
    <name type="scientific">Kribbella italica</name>
    <dbReference type="NCBI Taxonomy" id="1540520"/>
    <lineage>
        <taxon>Bacteria</taxon>
        <taxon>Bacillati</taxon>
        <taxon>Actinomycetota</taxon>
        <taxon>Actinomycetes</taxon>
        <taxon>Propionibacteriales</taxon>
        <taxon>Kribbellaceae</taxon>
        <taxon>Kribbella</taxon>
    </lineage>
</organism>
<comment type="caution">
    <text evidence="1">The sequence shown here is derived from an EMBL/GenBank/DDBJ whole genome shotgun (WGS) entry which is preliminary data.</text>
</comment>
<reference evidence="1 2" key="1">
    <citation type="submission" date="2020-08" db="EMBL/GenBank/DDBJ databases">
        <title>Sequencing the genomes of 1000 actinobacteria strains.</title>
        <authorList>
            <person name="Klenk H.-P."/>
        </authorList>
    </citation>
    <scope>NUCLEOTIDE SEQUENCE [LARGE SCALE GENOMIC DNA]</scope>
    <source>
        <strain evidence="1 2">DSM 28967</strain>
    </source>
</reference>
<proteinExistence type="predicted"/>
<sequence>MTRLYLIKSRTGEPRLVAAVIDDDVWTYVANTGKFHRNSSAQEDYFYLQQLLYDAIEIPEAKRLIAGGLGTFDGEVDPDTLQEWLDDPSPMDPEIVFASMAADLG</sequence>
<gene>
    <name evidence="1" type="ORF">HDA39_004006</name>
</gene>
<evidence type="ECO:0000313" key="1">
    <source>
        <dbReference type="EMBL" id="MBB5837272.1"/>
    </source>
</evidence>
<protein>
    <submittedName>
        <fullName evidence="1">Uncharacterized protein</fullName>
    </submittedName>
</protein>
<name>A0A7W9MVG9_9ACTN</name>
<accession>A0A7W9MVG9</accession>
<dbReference type="AlphaFoldDB" id="A0A7W9MVG9"/>
<dbReference type="RefSeq" id="WP_184797142.1">
    <property type="nucleotide sequence ID" value="NZ_JACHMY010000001.1"/>
</dbReference>